<dbReference type="PROSITE" id="PS50166">
    <property type="entry name" value="IMPORTIN_B_NT"/>
    <property type="match status" value="1"/>
</dbReference>
<evidence type="ECO:0000256" key="1">
    <source>
        <dbReference type="SAM" id="MobiDB-lite"/>
    </source>
</evidence>
<dbReference type="InterPro" id="IPR058537">
    <property type="entry name" value="TPR_TNPO3_IPO13_4th"/>
</dbReference>
<dbReference type="InterPro" id="IPR013598">
    <property type="entry name" value="Exportin-1/Importin-b-like"/>
</dbReference>
<gene>
    <name evidence="3" type="primary">MTR10</name>
    <name evidence="3" type="ORF">BG006_007387</name>
</gene>
<dbReference type="Pfam" id="PF24139">
    <property type="entry name" value="TPR_TNPO3_IPO13_4th"/>
    <property type="match status" value="1"/>
</dbReference>
<keyword evidence="3" id="KW-0675">Receptor</keyword>
<dbReference type="Gene3D" id="1.25.10.10">
    <property type="entry name" value="Leucine-rich Repeat Variant"/>
    <property type="match status" value="1"/>
</dbReference>
<evidence type="ECO:0000313" key="3">
    <source>
        <dbReference type="EMBL" id="KAF9329548.1"/>
    </source>
</evidence>
<dbReference type="GO" id="GO:0031267">
    <property type="term" value="F:small GTPase binding"/>
    <property type="evidence" value="ECO:0007669"/>
    <property type="project" value="InterPro"/>
</dbReference>
<evidence type="ECO:0000313" key="4">
    <source>
        <dbReference type="Proteomes" id="UP000696485"/>
    </source>
</evidence>
<dbReference type="InterPro" id="IPR001494">
    <property type="entry name" value="Importin-beta_N"/>
</dbReference>
<dbReference type="Pfam" id="PF24138">
    <property type="entry name" value="TPR_TNPO3_IPO13_2nd"/>
    <property type="match status" value="1"/>
</dbReference>
<dbReference type="EMBL" id="JAAAUY010000466">
    <property type="protein sequence ID" value="KAF9329548.1"/>
    <property type="molecule type" value="Genomic_DNA"/>
</dbReference>
<dbReference type="AlphaFoldDB" id="A0A9P5SH68"/>
<dbReference type="Pfam" id="PF03810">
    <property type="entry name" value="IBN_N"/>
    <property type="match status" value="1"/>
</dbReference>
<dbReference type="PANTHER" id="PTHR12363">
    <property type="entry name" value="TRANSPORTIN 3 AND IMPORTIN 13"/>
    <property type="match status" value="1"/>
</dbReference>
<dbReference type="GO" id="GO:0005737">
    <property type="term" value="C:cytoplasm"/>
    <property type="evidence" value="ECO:0007669"/>
    <property type="project" value="TreeGrafter"/>
</dbReference>
<dbReference type="Pfam" id="PF24140">
    <property type="entry name" value="TPR_TNPO3_IPO13_3rd"/>
    <property type="match status" value="1"/>
</dbReference>
<dbReference type="GO" id="GO:0006606">
    <property type="term" value="P:protein import into nucleus"/>
    <property type="evidence" value="ECO:0007669"/>
    <property type="project" value="TreeGrafter"/>
</dbReference>
<evidence type="ECO:0000259" key="2">
    <source>
        <dbReference type="PROSITE" id="PS50166"/>
    </source>
</evidence>
<protein>
    <submittedName>
        <fullName evidence="3">Nuclear import receptor</fullName>
    </submittedName>
</protein>
<dbReference type="InterPro" id="IPR057941">
    <property type="entry name" value="TPR_TNPO3_IPO13_2nd"/>
</dbReference>
<feature type="domain" description="Importin N-terminal" evidence="2">
    <location>
        <begin position="31"/>
        <end position="98"/>
    </location>
</feature>
<keyword evidence="4" id="KW-1185">Reference proteome</keyword>
<dbReference type="InterPro" id="IPR016024">
    <property type="entry name" value="ARM-type_fold"/>
</dbReference>
<dbReference type="PANTHER" id="PTHR12363:SF53">
    <property type="entry name" value="MRNA TRANSPORT REGULATOR MTR10"/>
    <property type="match status" value="1"/>
</dbReference>
<sequence>MATVDADTISQAVAAVHALYHAPGNLAKKEASQWLERFQAKPEAWQTAAILLTNDSVGTEAQVFGAQTLRRKIVDDFQDLDAAHRASLRDSLLSLSMKHRASSKVIRTQLCLSLAGMALRMLEWDNPVAHMTNVFGGSTDDAAYLLEFLTVLPEEVNDNRNSTLTVGNMITMATSLGTTEMQLRSGELLTQNAPEMIKLLILYMENSGDIATSSLSNNPLLALSFKALQMPELFDIAVDVVCELIYQTKDISESMPVIQEIYPNLIPLRQEIAKSLEDGNDDNIRGYCKIFVEAGECYLSLVVKHTDHFRGIVEGIAECTSFHDLDVVPMTFRFWYQLADELRKNEIARLKYQDVYMNLVDVMIKHLHYPDDLDTWSAKERDDFKDFRHVMGDVLKDCCLILGSRVTLGKAYMLITQAASSPNPKWQEVEAPLMALRSMGSQVEPEENEVLPEIMKLLSQLPDHPKIKYAATLVIARYGSWTDRHPEFIEYQLSFISSGFENEDVVAASALALKLLCKECSTHLLNYLNQLHTFFVGVTNKLSDTDLLEVTEAVAHVIAAVPNENLANVFKMFCLPIAQQLAELASKNQAELGDDIPRIIDNLSQLKIFFETVNPQVAPTEAHPCVPIVQELWPILDTLADRVGGIDEVARPLAGCWRSTIISYRTHYAPLLPPTMTRLIKSFEQTGLGQYLWVASRIVREFGESSPAPTLHLVESLSASMWQILQKYSGQFNEIPDVVEDYFNLVSDTMLACPREFLHSNLFPTVFNAMLASFSLNEQYSLASVFRFCRIVLDHMNDLRMPPHPPSRSPSSTASSSSSSPSSRLSINDVTIVKTQFVEHGAVFMTQLIHGLIYNFPFEVQGEATGIIKATTLFCPQESVLWYGKAVSALENMSPSDVQKAVDGFSSAASAADWSKVKSLVQDFTTVYKRKNVLPRSRGRK</sequence>
<accession>A0A9P5SH68</accession>
<dbReference type="InterPro" id="IPR051345">
    <property type="entry name" value="Importin_beta-like_NTR"/>
</dbReference>
<dbReference type="SMART" id="SM00913">
    <property type="entry name" value="IBN_N"/>
    <property type="match status" value="1"/>
</dbReference>
<feature type="region of interest" description="Disordered" evidence="1">
    <location>
        <begin position="800"/>
        <end position="824"/>
    </location>
</feature>
<proteinExistence type="predicted"/>
<organism evidence="3 4">
    <name type="scientific">Podila minutissima</name>
    <dbReference type="NCBI Taxonomy" id="64525"/>
    <lineage>
        <taxon>Eukaryota</taxon>
        <taxon>Fungi</taxon>
        <taxon>Fungi incertae sedis</taxon>
        <taxon>Mucoromycota</taxon>
        <taxon>Mortierellomycotina</taxon>
        <taxon>Mortierellomycetes</taxon>
        <taxon>Mortierellales</taxon>
        <taxon>Mortierellaceae</taxon>
        <taxon>Podila</taxon>
    </lineage>
</organism>
<dbReference type="Pfam" id="PF08389">
    <property type="entry name" value="Xpo1"/>
    <property type="match status" value="1"/>
</dbReference>
<reference evidence="3" key="1">
    <citation type="journal article" date="2020" name="Fungal Divers.">
        <title>Resolving the Mortierellaceae phylogeny through synthesis of multi-gene phylogenetics and phylogenomics.</title>
        <authorList>
            <person name="Vandepol N."/>
            <person name="Liber J."/>
            <person name="Desiro A."/>
            <person name="Na H."/>
            <person name="Kennedy M."/>
            <person name="Barry K."/>
            <person name="Grigoriev I.V."/>
            <person name="Miller A.N."/>
            <person name="O'Donnell K."/>
            <person name="Stajich J.E."/>
            <person name="Bonito G."/>
        </authorList>
    </citation>
    <scope>NUCLEOTIDE SEQUENCE</scope>
    <source>
        <strain evidence="3">NVP1</strain>
    </source>
</reference>
<name>A0A9P5SH68_9FUNG</name>
<dbReference type="InterPro" id="IPR057942">
    <property type="entry name" value="TPR_TNPO3_IPO13_3rd"/>
</dbReference>
<dbReference type="Proteomes" id="UP000696485">
    <property type="component" value="Unassembled WGS sequence"/>
</dbReference>
<dbReference type="InterPro" id="IPR011989">
    <property type="entry name" value="ARM-like"/>
</dbReference>
<dbReference type="SUPFAM" id="SSF48371">
    <property type="entry name" value="ARM repeat"/>
    <property type="match status" value="1"/>
</dbReference>
<comment type="caution">
    <text evidence="3">The sequence shown here is derived from an EMBL/GenBank/DDBJ whole genome shotgun (WGS) entry which is preliminary data.</text>
</comment>
<feature type="compositionally biased region" description="Low complexity" evidence="1">
    <location>
        <begin position="809"/>
        <end position="824"/>
    </location>
</feature>